<evidence type="ECO:0000313" key="1">
    <source>
        <dbReference type="EMBL" id="KKN13814.1"/>
    </source>
</evidence>
<comment type="caution">
    <text evidence="1">The sequence shown here is derived from an EMBL/GenBank/DDBJ whole genome shotgun (WGS) entry which is preliminary data.</text>
</comment>
<dbReference type="AlphaFoldDB" id="A0A0F9N7E1"/>
<name>A0A0F9N7E1_9ZZZZ</name>
<organism evidence="1">
    <name type="scientific">marine sediment metagenome</name>
    <dbReference type="NCBI Taxonomy" id="412755"/>
    <lineage>
        <taxon>unclassified sequences</taxon>
        <taxon>metagenomes</taxon>
        <taxon>ecological metagenomes</taxon>
    </lineage>
</organism>
<protein>
    <submittedName>
        <fullName evidence="1">Uncharacterized protein</fullName>
    </submittedName>
</protein>
<proteinExistence type="predicted"/>
<reference evidence="1" key="1">
    <citation type="journal article" date="2015" name="Nature">
        <title>Complex archaea that bridge the gap between prokaryotes and eukaryotes.</title>
        <authorList>
            <person name="Spang A."/>
            <person name="Saw J.H."/>
            <person name="Jorgensen S.L."/>
            <person name="Zaremba-Niedzwiedzka K."/>
            <person name="Martijn J."/>
            <person name="Lind A.E."/>
            <person name="van Eijk R."/>
            <person name="Schleper C."/>
            <person name="Guy L."/>
            <person name="Ettema T.J."/>
        </authorList>
    </citation>
    <scope>NUCLEOTIDE SEQUENCE</scope>
</reference>
<sequence length="52" mass="6087">MKKELESLKEWKKYLKRDKKEELKAWMERRGIAPMPVGDIVPSSGKEGELVN</sequence>
<dbReference type="EMBL" id="LAZR01003882">
    <property type="protein sequence ID" value="KKN13814.1"/>
    <property type="molecule type" value="Genomic_DNA"/>
</dbReference>
<gene>
    <name evidence="1" type="ORF">LCGC14_1002620</name>
</gene>
<accession>A0A0F9N7E1</accession>